<dbReference type="EMBL" id="FP929059">
    <property type="protein sequence ID" value="CBL34106.1"/>
    <property type="molecule type" value="Genomic_DNA"/>
</dbReference>
<accession>D4MK23</accession>
<dbReference type="BioCyc" id="ESIR717961:G136L-872-MONOMER"/>
<name>D4MK23_9FIRM</name>
<dbReference type="KEGG" id="esr:ES1_10720"/>
<protein>
    <submittedName>
        <fullName evidence="1">Uncharacterized protein</fullName>
    </submittedName>
</protein>
<dbReference type="HOGENOM" id="CLU_1084819_0_0_9"/>
<reference evidence="1 2" key="2">
    <citation type="submission" date="2010-03" db="EMBL/GenBank/DDBJ databases">
        <authorList>
            <person name="Pajon A."/>
        </authorList>
    </citation>
    <scope>NUCLEOTIDE SEQUENCE [LARGE SCALE GENOMIC DNA]</scope>
    <source>
        <strain evidence="1 2">V10Sc8a</strain>
    </source>
</reference>
<organism evidence="1 2">
    <name type="scientific">[Eubacterium] siraeum V10Sc8a</name>
    <dbReference type="NCBI Taxonomy" id="717961"/>
    <lineage>
        <taxon>Bacteria</taxon>
        <taxon>Bacillati</taxon>
        <taxon>Bacillota</taxon>
        <taxon>Clostridia</taxon>
        <taxon>Eubacteriales</taxon>
        <taxon>Oscillospiraceae</taxon>
        <taxon>Oscillospiraceae incertae sedis</taxon>
    </lineage>
</organism>
<reference evidence="1 2" key="1">
    <citation type="submission" date="2010-03" db="EMBL/GenBank/DDBJ databases">
        <title>The genome sequence of Eubacterium siraeum V10Sc8a.</title>
        <authorList>
            <consortium name="metaHIT consortium -- http://www.metahit.eu/"/>
            <person name="Pajon A."/>
            <person name="Turner K."/>
            <person name="Parkhill J."/>
            <person name="Duncan S."/>
            <person name="Flint H."/>
        </authorList>
    </citation>
    <scope>NUCLEOTIDE SEQUENCE [LARGE SCALE GENOMIC DNA]</scope>
    <source>
        <strain evidence="1 2">V10Sc8a</strain>
    </source>
</reference>
<dbReference type="Proteomes" id="UP000007050">
    <property type="component" value="Chromosome"/>
</dbReference>
<dbReference type="AlphaFoldDB" id="D4MK23"/>
<proteinExistence type="predicted"/>
<sequence length="256" mass="29637">MDGVKYLLKFGEKQHLDSFANGNLYFSNAETFQNIENKQQNKGQGDILEAGSRIFARNVVIESPNSNIALYIDCDINFLCYYKSVKKTPIFCLFAVFEDDCCFNDNGQNIIKLSIKKQRVIKEHFPKANAVAIISNPSLFLKDVENSIGEKVLYEKVHYFKIDKGYEGNANQKVQMDNDYMKYLAQDTSIKNQNGNKTFTLNEKYAYRALFCKDEYFKEQQEYRIILPNIKIEKSTIYPVTISEAIKVVSLDDFFK</sequence>
<gene>
    <name evidence="1" type="ORF">ES1_10720</name>
</gene>
<evidence type="ECO:0000313" key="2">
    <source>
        <dbReference type="Proteomes" id="UP000007050"/>
    </source>
</evidence>
<dbReference type="PATRIC" id="fig|717961.3.peg.1168"/>
<evidence type="ECO:0000313" key="1">
    <source>
        <dbReference type="EMBL" id="CBL34106.1"/>
    </source>
</evidence>